<keyword evidence="5 9" id="KW-0798">TonB box</keyword>
<comment type="subcellular location">
    <subcellularLocation>
        <location evidence="1 8">Cell outer membrane</location>
        <topology evidence="1 8">Multi-pass membrane protein</topology>
    </subcellularLocation>
</comment>
<dbReference type="InterPro" id="IPR036942">
    <property type="entry name" value="Beta-barrel_TonB_sf"/>
</dbReference>
<evidence type="ECO:0000259" key="10">
    <source>
        <dbReference type="Pfam" id="PF00593"/>
    </source>
</evidence>
<dbReference type="NCBIfam" id="TIGR04056">
    <property type="entry name" value="OMP_RagA_SusC"/>
    <property type="match status" value="1"/>
</dbReference>
<comment type="similarity">
    <text evidence="8 9">Belongs to the TonB-dependent receptor family.</text>
</comment>
<evidence type="ECO:0000256" key="9">
    <source>
        <dbReference type="RuleBase" id="RU003357"/>
    </source>
</evidence>
<dbReference type="STRING" id="346185.AAY42_01220"/>
<keyword evidence="6 8" id="KW-0472">Membrane</keyword>
<dbReference type="InterPro" id="IPR023996">
    <property type="entry name" value="TonB-dep_OMP_SusC/RagA"/>
</dbReference>
<dbReference type="NCBIfam" id="TIGR04057">
    <property type="entry name" value="SusC_RagA_signa"/>
    <property type="match status" value="1"/>
</dbReference>
<dbReference type="InterPro" id="IPR023997">
    <property type="entry name" value="TonB-dep_OMP_SusC/RagA_CS"/>
</dbReference>
<dbReference type="GO" id="GO:0009279">
    <property type="term" value="C:cell outer membrane"/>
    <property type="evidence" value="ECO:0007669"/>
    <property type="project" value="UniProtKB-SubCell"/>
</dbReference>
<dbReference type="PROSITE" id="PS52016">
    <property type="entry name" value="TONB_DEPENDENT_REC_3"/>
    <property type="match status" value="1"/>
</dbReference>
<dbReference type="Proteomes" id="UP000050827">
    <property type="component" value="Unassembled WGS sequence"/>
</dbReference>
<dbReference type="PATRIC" id="fig|1547436.3.peg.252"/>
<sequence length="1035" mass="112570">MYAQNQTVTGVVTDDGGVPLGGATVLVQGTSIGVIADFDGNFSIDVPSPVDSKVLKISFVGYEEKTVTIGSERQFNITLQPDVEGLDEVIVVGYGTVKKSDLTGSVSSIKAKEVAQSGFVGLDQALAGRAPGVVVTNSTGEPGGAADIQIRGISSLNGSEPLYIIDGVQMDNALEESIGIGDLTSSSLSPLAMINQADIESIEILKDASSTAIYGSRGASGVILITTKQGKTGKGVINISQEFGISEVNRYLDVLDGNQYAIVNAEARLNIGTELNEAQDSLLTRGLAGSLRTNDWQRTVTSAGTQSNTNVSFSGGDKDMRYSVSGGLLQTTGPVLGSDFNRVTTRVRLDANVSKKLNIATNINYSRQNRETVGNTAFNRAIRSNPLSGLDNNEDEDIVNDEETVLTPRTAITNVINTTLQSQFVGSVDLKYNFAESLFFRSSFAFQERHTAQRYYRKALEDAGASGSSRTNDVRRTQITISNTLNFNKQMGKSNLNAVLGQEIIENESEGIRVQNFGYPNDLLTYFAPGIATFNDPDQVSYSKNVLASFFGRVNYTINNKYLFTYTGRYDGSSKFAVNNKWSFFNAAAFAYKLSEENFLKDVDAISEIKLRASYGTVGNQAINPYNSLDLYEAEQTPFGEVTSPIFYQTQLPNPNLSWETTSQANAGVDLGFFRNRFTATLDYYQKVTDDLLFTNQAAPAQSGFTTYTQNTGSLETKGFEASFNAEIIRGNKFSWALSGNVATGKTIVKGLTFDNTFSGWDPGFISGGTQRLIIGEEVGTFYGYKTAGIAQFDDLATFQGVDNQGRIDLYNADPNAGHEFVDGYEGGLPFIDADGGADGVQANPGDQLYEDLNGDGVINDFDRQIIGQAQPEVTLGINNTFTIGNFDINIYMDSQIGKDVHNHSSIALLAFTGNQSEARAWNRWTPENPSNIYPRMNLNSNSGALRYSDRYIEDGSFVRLQNITCNYNFPKEITDKLSVSNLRVYLSGTNLAIWTKYKGLTPDTSSRRGNTSLGHDQTNYPPSRLIRLGVNVTF</sequence>
<feature type="domain" description="TonB-dependent receptor plug" evidence="11">
    <location>
        <begin position="99"/>
        <end position="222"/>
    </location>
</feature>
<dbReference type="Pfam" id="PF13715">
    <property type="entry name" value="CarbopepD_reg_2"/>
    <property type="match status" value="1"/>
</dbReference>
<evidence type="ECO:0008006" key="14">
    <source>
        <dbReference type="Google" id="ProtNLM"/>
    </source>
</evidence>
<evidence type="ECO:0000256" key="5">
    <source>
        <dbReference type="ARBA" id="ARBA00023077"/>
    </source>
</evidence>
<reference evidence="12 13" key="1">
    <citation type="submission" date="2015-04" db="EMBL/GenBank/DDBJ databases">
        <title>Complete genome of flavobacterium.</title>
        <authorList>
            <person name="Kwon Y.M."/>
            <person name="Kim S.-J."/>
        </authorList>
    </citation>
    <scope>NUCLEOTIDE SEQUENCE [LARGE SCALE GENOMIC DNA]</scope>
    <source>
        <strain evidence="12 13">DK169</strain>
    </source>
</reference>
<gene>
    <name evidence="12" type="ORF">AAY42_01220</name>
</gene>
<keyword evidence="13" id="KW-1185">Reference proteome</keyword>
<dbReference type="Gene3D" id="2.60.40.1120">
    <property type="entry name" value="Carboxypeptidase-like, regulatory domain"/>
    <property type="match status" value="1"/>
</dbReference>
<keyword evidence="2 8" id="KW-0813">Transport</keyword>
<evidence type="ECO:0000313" key="13">
    <source>
        <dbReference type="Proteomes" id="UP000050827"/>
    </source>
</evidence>
<dbReference type="InterPro" id="IPR000531">
    <property type="entry name" value="Beta-barrel_TonB"/>
</dbReference>
<accession>A0A0N8WFH0</accession>
<keyword evidence="7 8" id="KW-0998">Cell outer membrane</keyword>
<dbReference type="SUPFAM" id="SSF49464">
    <property type="entry name" value="Carboxypeptidase regulatory domain-like"/>
    <property type="match status" value="1"/>
</dbReference>
<organism evidence="12 13">
    <name type="scientific">Flagellimonas eckloniae</name>
    <dbReference type="NCBI Taxonomy" id="346185"/>
    <lineage>
        <taxon>Bacteria</taxon>
        <taxon>Pseudomonadati</taxon>
        <taxon>Bacteroidota</taxon>
        <taxon>Flavobacteriia</taxon>
        <taxon>Flavobacteriales</taxon>
        <taxon>Flavobacteriaceae</taxon>
        <taxon>Flagellimonas</taxon>
    </lineage>
</organism>
<keyword evidence="3 8" id="KW-1134">Transmembrane beta strand</keyword>
<dbReference type="SUPFAM" id="SSF56935">
    <property type="entry name" value="Porins"/>
    <property type="match status" value="1"/>
</dbReference>
<dbReference type="AlphaFoldDB" id="A0A0N8WFH0"/>
<evidence type="ECO:0000256" key="8">
    <source>
        <dbReference type="PROSITE-ProRule" id="PRU01360"/>
    </source>
</evidence>
<dbReference type="Gene3D" id="2.170.130.10">
    <property type="entry name" value="TonB-dependent receptor, plug domain"/>
    <property type="match status" value="1"/>
</dbReference>
<keyword evidence="4 8" id="KW-0812">Transmembrane</keyword>
<evidence type="ECO:0000313" key="12">
    <source>
        <dbReference type="EMBL" id="KQC28675.1"/>
    </source>
</evidence>
<evidence type="ECO:0000259" key="11">
    <source>
        <dbReference type="Pfam" id="PF07715"/>
    </source>
</evidence>
<evidence type="ECO:0000256" key="7">
    <source>
        <dbReference type="ARBA" id="ARBA00023237"/>
    </source>
</evidence>
<evidence type="ECO:0000256" key="1">
    <source>
        <dbReference type="ARBA" id="ARBA00004571"/>
    </source>
</evidence>
<dbReference type="InterPro" id="IPR012910">
    <property type="entry name" value="Plug_dom"/>
</dbReference>
<dbReference type="InterPro" id="IPR039426">
    <property type="entry name" value="TonB-dep_rcpt-like"/>
</dbReference>
<dbReference type="Gene3D" id="2.40.170.20">
    <property type="entry name" value="TonB-dependent receptor, beta-barrel domain"/>
    <property type="match status" value="1"/>
</dbReference>
<dbReference type="Pfam" id="PF00593">
    <property type="entry name" value="TonB_dep_Rec_b-barrel"/>
    <property type="match status" value="1"/>
</dbReference>
<dbReference type="InterPro" id="IPR037066">
    <property type="entry name" value="Plug_dom_sf"/>
</dbReference>
<evidence type="ECO:0000256" key="6">
    <source>
        <dbReference type="ARBA" id="ARBA00023136"/>
    </source>
</evidence>
<evidence type="ECO:0000256" key="2">
    <source>
        <dbReference type="ARBA" id="ARBA00022448"/>
    </source>
</evidence>
<dbReference type="Pfam" id="PF07715">
    <property type="entry name" value="Plug"/>
    <property type="match status" value="1"/>
</dbReference>
<proteinExistence type="inferred from homology"/>
<feature type="domain" description="TonB-dependent receptor-like beta-barrel" evidence="10">
    <location>
        <begin position="366"/>
        <end position="747"/>
    </location>
</feature>
<evidence type="ECO:0000256" key="3">
    <source>
        <dbReference type="ARBA" id="ARBA00022452"/>
    </source>
</evidence>
<dbReference type="InterPro" id="IPR008969">
    <property type="entry name" value="CarboxyPept-like_regulatory"/>
</dbReference>
<dbReference type="EMBL" id="LCTZ01000002">
    <property type="protein sequence ID" value="KQC28675.1"/>
    <property type="molecule type" value="Genomic_DNA"/>
</dbReference>
<comment type="caution">
    <text evidence="12">The sequence shown here is derived from an EMBL/GenBank/DDBJ whole genome shotgun (WGS) entry which is preliminary data.</text>
</comment>
<name>A0A0N8WFH0_9FLAO</name>
<protein>
    <recommendedName>
        <fullName evidence="14">TonB-dependent receptor</fullName>
    </recommendedName>
</protein>
<evidence type="ECO:0000256" key="4">
    <source>
        <dbReference type="ARBA" id="ARBA00022692"/>
    </source>
</evidence>